<proteinExistence type="predicted"/>
<comment type="subcellular location">
    <subcellularLocation>
        <location evidence="1">Nucleus</location>
    </subcellularLocation>
</comment>
<feature type="region of interest" description="Disordered" evidence="6">
    <location>
        <begin position="149"/>
        <end position="179"/>
    </location>
</feature>
<dbReference type="GO" id="GO:0043124">
    <property type="term" value="P:negative regulation of canonical NF-kappaB signal transduction"/>
    <property type="evidence" value="ECO:0007669"/>
    <property type="project" value="InterPro"/>
</dbReference>
<keyword evidence="4" id="KW-0040">ANK repeat</keyword>
<dbReference type="Proteomes" id="UP000287166">
    <property type="component" value="Unassembled WGS sequence"/>
</dbReference>
<dbReference type="PANTHER" id="PTHR15263:SF1">
    <property type="entry name" value="NF-KAPPA-B INHIBITOR-LIKE PROTEIN 1"/>
    <property type="match status" value="1"/>
</dbReference>
<gene>
    <name evidence="7" type="ORF">SCP_1102640</name>
</gene>
<dbReference type="OrthoDB" id="412109at2759"/>
<keyword evidence="3" id="KW-0677">Repeat</keyword>
<feature type="region of interest" description="Disordered" evidence="6">
    <location>
        <begin position="59"/>
        <end position="91"/>
    </location>
</feature>
<feature type="region of interest" description="Disordered" evidence="6">
    <location>
        <begin position="1"/>
        <end position="24"/>
    </location>
</feature>
<dbReference type="EMBL" id="BFAD01000011">
    <property type="protein sequence ID" value="GBE87587.1"/>
    <property type="molecule type" value="Genomic_DNA"/>
</dbReference>
<evidence type="ECO:0000256" key="4">
    <source>
        <dbReference type="ARBA" id="ARBA00023043"/>
    </source>
</evidence>
<feature type="compositionally biased region" description="Polar residues" evidence="6">
    <location>
        <begin position="63"/>
        <end position="72"/>
    </location>
</feature>
<dbReference type="PANTHER" id="PTHR15263">
    <property type="entry name" value="I-KAPPA-B-LIKE PROTEIN IKBL"/>
    <property type="match status" value="1"/>
</dbReference>
<organism evidence="7 8">
    <name type="scientific">Sparassis crispa</name>
    <dbReference type="NCBI Taxonomy" id="139825"/>
    <lineage>
        <taxon>Eukaryota</taxon>
        <taxon>Fungi</taxon>
        <taxon>Dikarya</taxon>
        <taxon>Basidiomycota</taxon>
        <taxon>Agaricomycotina</taxon>
        <taxon>Agaricomycetes</taxon>
        <taxon>Polyporales</taxon>
        <taxon>Sparassidaceae</taxon>
        <taxon>Sparassis</taxon>
    </lineage>
</organism>
<dbReference type="GeneID" id="38784504"/>
<dbReference type="GO" id="GO:0005634">
    <property type="term" value="C:nucleus"/>
    <property type="evidence" value="ECO:0007669"/>
    <property type="project" value="UniProtKB-SubCell"/>
</dbReference>
<evidence type="ECO:0000313" key="7">
    <source>
        <dbReference type="EMBL" id="GBE87587.1"/>
    </source>
</evidence>
<dbReference type="RefSeq" id="XP_027618500.1">
    <property type="nucleotide sequence ID" value="XM_027762699.1"/>
</dbReference>
<keyword evidence="5" id="KW-0539">Nucleus</keyword>
<reference evidence="7 8" key="1">
    <citation type="journal article" date="2018" name="Sci. Rep.">
        <title>Genome sequence of the cauliflower mushroom Sparassis crispa (Hanabiratake) and its association with beneficial usage.</title>
        <authorList>
            <person name="Kiyama R."/>
            <person name="Furutani Y."/>
            <person name="Kawaguchi K."/>
            <person name="Nakanishi T."/>
        </authorList>
    </citation>
    <scope>NUCLEOTIDE SEQUENCE [LARGE SCALE GENOMIC DNA]</scope>
</reference>
<evidence type="ECO:0000256" key="5">
    <source>
        <dbReference type="ARBA" id="ARBA00023242"/>
    </source>
</evidence>
<dbReference type="InterPro" id="IPR038753">
    <property type="entry name" value="NFKBIL1"/>
</dbReference>
<evidence type="ECO:0000256" key="3">
    <source>
        <dbReference type="ARBA" id="ARBA00022737"/>
    </source>
</evidence>
<keyword evidence="2" id="KW-0597">Phosphoprotein</keyword>
<protein>
    <submittedName>
        <fullName evidence="7">Uncharacterized protein</fullName>
    </submittedName>
</protein>
<comment type="caution">
    <text evidence="7">The sequence shown here is derived from an EMBL/GenBank/DDBJ whole genome shotgun (WGS) entry which is preliminary data.</text>
</comment>
<evidence type="ECO:0000256" key="1">
    <source>
        <dbReference type="ARBA" id="ARBA00004123"/>
    </source>
</evidence>
<dbReference type="AlphaFoldDB" id="A0A401GZJ1"/>
<feature type="region of interest" description="Disordered" evidence="6">
    <location>
        <begin position="418"/>
        <end position="477"/>
    </location>
</feature>
<keyword evidence="8" id="KW-1185">Reference proteome</keyword>
<evidence type="ECO:0000256" key="2">
    <source>
        <dbReference type="ARBA" id="ARBA00022553"/>
    </source>
</evidence>
<dbReference type="InParanoid" id="A0A401GZJ1"/>
<name>A0A401GZJ1_9APHY</name>
<evidence type="ECO:0000313" key="8">
    <source>
        <dbReference type="Proteomes" id="UP000287166"/>
    </source>
</evidence>
<evidence type="ECO:0000256" key="6">
    <source>
        <dbReference type="SAM" id="MobiDB-lite"/>
    </source>
</evidence>
<accession>A0A401GZJ1</accession>
<sequence length="597" mass="69966">MWNTGPHKQWNYHSPYPKSKKTVRERRPRLFRHVRMPNQASASPGLPSDRAPIFTAFPASPSHPKTNFNDPSTPTPKPIYITPRKVNRPGPVPKTDGPSLFPKSVFNEPPATPHTPVGPSPTAIYFAKKEPMFATPPAIPFPFPRTMRTKQQPPAANPLAGTARPRTGPQRVREQERDARRLRRGVVHHRNPIVVQAEAAANVNALLEANPLAQQMLAAGALDKEDRMLLQQLSHLTIQKAIRSQVDAGREEVERAAADMRGHVEKIEKHDKQAQVLWEEAARRAEEEKARLAKEEMIRRAEEEKAEREELLRQATPVWAEIPLFKLQYAQLERERTELMEAELRRKAEADEKQRRERERVEEMLKDIRRRRQEDEENKRLQRERREWEHQEHLRFMREQAERLAHLRKEMDQRQRDQEALRWQEAEAQRQKEAARQRQEETRRRLLEEAQRQKDAARRHQEEIRRRGEEAKAKEGGRAANAFKLYEERWAMLKQQDFKMNGPIRFFEMPWPVFVPIVSPADVTEERVREFLFHPLRSSGKTRKETLNSDFLKWHPDKFSVQLPKILEAERSKVAETAEIVARILINIKTEEDNHGC</sequence>